<dbReference type="PROSITE" id="PS00409">
    <property type="entry name" value="PROKAR_NTER_METHYL"/>
    <property type="match status" value="1"/>
</dbReference>
<dbReference type="SUPFAM" id="SSF54523">
    <property type="entry name" value="Pili subunits"/>
    <property type="match status" value="1"/>
</dbReference>
<dbReference type="AlphaFoldDB" id="A0A1F4VKZ4"/>
<evidence type="ECO:0000313" key="3">
    <source>
        <dbReference type="Proteomes" id="UP000177763"/>
    </source>
</evidence>
<proteinExistence type="predicted"/>
<gene>
    <name evidence="2" type="ORF">A3H26_00740</name>
</gene>
<accession>A0A1F4VKZ4</accession>
<reference evidence="2 3" key="1">
    <citation type="journal article" date="2016" name="Nat. Commun.">
        <title>Thousands of microbial genomes shed light on interconnected biogeochemical processes in an aquifer system.</title>
        <authorList>
            <person name="Anantharaman K."/>
            <person name="Brown C.T."/>
            <person name="Hug L.A."/>
            <person name="Sharon I."/>
            <person name="Castelle C.J."/>
            <person name="Probst A.J."/>
            <person name="Thomas B.C."/>
            <person name="Singh A."/>
            <person name="Wilkins M.J."/>
            <person name="Karaoz U."/>
            <person name="Brodie E.L."/>
            <person name="Williams K.H."/>
            <person name="Hubbard S.S."/>
            <person name="Banfield J.F."/>
        </authorList>
    </citation>
    <scope>NUCLEOTIDE SEQUENCE [LARGE SCALE GENOMIC DNA]</scope>
</reference>
<evidence type="ECO:0008006" key="4">
    <source>
        <dbReference type="Google" id="ProtNLM"/>
    </source>
</evidence>
<evidence type="ECO:0000256" key="1">
    <source>
        <dbReference type="SAM" id="Phobius"/>
    </source>
</evidence>
<dbReference type="InterPro" id="IPR012902">
    <property type="entry name" value="N_methyl_site"/>
</dbReference>
<name>A0A1F4VKZ4_UNCKA</name>
<evidence type="ECO:0000313" key="2">
    <source>
        <dbReference type="EMBL" id="OGC57794.1"/>
    </source>
</evidence>
<sequence>MKRDSSAVGGFTLIELLIVVALVIISAGVTSDIILTLIRSYNKTRISNEIEQNGNFLTLKLDRELRDAISIDTTQTTSTKLVFTIVNSSGTQDTVTYAVKSVSGVGSVVRSTGSSPTEVLLTNNSSPEGIAVEVGDASNPNFKLIGSSPTVVKLNFKMYQVGSPVNQFTGQTTIRDTIVVRGTY</sequence>
<comment type="caution">
    <text evidence="2">The sequence shown here is derived from an EMBL/GenBank/DDBJ whole genome shotgun (WGS) entry which is preliminary data.</text>
</comment>
<keyword evidence="1" id="KW-0812">Transmembrane</keyword>
<dbReference type="NCBIfam" id="TIGR02532">
    <property type="entry name" value="IV_pilin_GFxxxE"/>
    <property type="match status" value="1"/>
</dbReference>
<keyword evidence="1" id="KW-1133">Transmembrane helix</keyword>
<dbReference type="EMBL" id="MEVN01000005">
    <property type="protein sequence ID" value="OGC57794.1"/>
    <property type="molecule type" value="Genomic_DNA"/>
</dbReference>
<dbReference type="Proteomes" id="UP000177763">
    <property type="component" value="Unassembled WGS sequence"/>
</dbReference>
<dbReference type="STRING" id="1802630.A3H26_00740"/>
<protein>
    <recommendedName>
        <fullName evidence="4">Prepilin-type N-terminal cleavage/methylation domain-containing protein</fullName>
    </recommendedName>
</protein>
<keyword evidence="1" id="KW-0472">Membrane</keyword>
<organism evidence="2 3">
    <name type="scientific">candidate division WWE3 bacterium RIFCSPLOWO2_12_FULL_36_10</name>
    <dbReference type="NCBI Taxonomy" id="1802630"/>
    <lineage>
        <taxon>Bacteria</taxon>
        <taxon>Katanobacteria</taxon>
    </lineage>
</organism>
<dbReference type="InterPro" id="IPR045584">
    <property type="entry name" value="Pilin-like"/>
</dbReference>
<feature type="transmembrane region" description="Helical" evidence="1">
    <location>
        <begin position="12"/>
        <end position="38"/>
    </location>
</feature>